<keyword evidence="3" id="KW-1185">Reference proteome</keyword>
<dbReference type="Proteomes" id="UP000644147">
    <property type="component" value="Unassembled WGS sequence"/>
</dbReference>
<sequence length="288" mass="31934">MKRLFKIPFYFLILLFTACNKNDDAVPAENAPPFSSDPQSTALTPMIEETSGIADSKTAPGYLWAHEDSGNPTELHLIRHDGSVTKKVYLKGIKNRDWEDLALSGNQLFLADIGDNNKKQTSYTIYQFPEPSPGTDTVSTFKQIRFRYPDGSHDAEALLIDPITNAILIITKQDDPSRIYKITPPFNYTAIDTAELVGTISFTGVVSAALSPSGTEAILKTYSGLYYYKQKNGESLAEFLQQPPVTVPYKIEPQGEAVAFANNNSGFFTLSEKGFTNAAVKLYFYPRK</sequence>
<reference evidence="2 3" key="1">
    <citation type="submission" date="2020-12" db="EMBL/GenBank/DDBJ databases">
        <title>Bacterial novel species Adhaeribacter sp. BT258 isolated from soil.</title>
        <authorList>
            <person name="Jung H.-Y."/>
        </authorList>
    </citation>
    <scope>NUCLEOTIDE SEQUENCE [LARGE SCALE GENOMIC DNA]</scope>
    <source>
        <strain evidence="2 3">BT258</strain>
    </source>
</reference>
<dbReference type="PROSITE" id="PS51257">
    <property type="entry name" value="PROKAR_LIPOPROTEIN"/>
    <property type="match status" value="1"/>
</dbReference>
<feature type="chain" id="PRO_5045717668" description="PE-PGRS family protein" evidence="1">
    <location>
        <begin position="22"/>
        <end position="288"/>
    </location>
</feature>
<evidence type="ECO:0000256" key="1">
    <source>
        <dbReference type="SAM" id="SignalP"/>
    </source>
</evidence>
<protein>
    <recommendedName>
        <fullName evidence="4">PE-PGRS family protein</fullName>
    </recommendedName>
</protein>
<name>A0ABS1BYL0_9BACT</name>
<accession>A0ABS1BYL0</accession>
<evidence type="ECO:0008006" key="4">
    <source>
        <dbReference type="Google" id="ProtNLM"/>
    </source>
</evidence>
<gene>
    <name evidence="2" type="ORF">I5M27_04565</name>
</gene>
<feature type="signal peptide" evidence="1">
    <location>
        <begin position="1"/>
        <end position="21"/>
    </location>
</feature>
<evidence type="ECO:0000313" key="2">
    <source>
        <dbReference type="EMBL" id="MBK0402244.1"/>
    </source>
</evidence>
<comment type="caution">
    <text evidence="2">The sequence shown here is derived from an EMBL/GenBank/DDBJ whole genome shotgun (WGS) entry which is preliminary data.</text>
</comment>
<dbReference type="EMBL" id="JAEHFX010000002">
    <property type="protein sequence ID" value="MBK0402244.1"/>
    <property type="molecule type" value="Genomic_DNA"/>
</dbReference>
<keyword evidence="1" id="KW-0732">Signal</keyword>
<dbReference type="RefSeq" id="WP_200504969.1">
    <property type="nucleotide sequence ID" value="NZ_JAEHFX010000002.1"/>
</dbReference>
<organism evidence="2 3">
    <name type="scientific">Adhaeribacter terrigena</name>
    <dbReference type="NCBI Taxonomy" id="2793070"/>
    <lineage>
        <taxon>Bacteria</taxon>
        <taxon>Pseudomonadati</taxon>
        <taxon>Bacteroidota</taxon>
        <taxon>Cytophagia</taxon>
        <taxon>Cytophagales</taxon>
        <taxon>Hymenobacteraceae</taxon>
        <taxon>Adhaeribacter</taxon>
    </lineage>
</organism>
<proteinExistence type="predicted"/>
<evidence type="ECO:0000313" key="3">
    <source>
        <dbReference type="Proteomes" id="UP000644147"/>
    </source>
</evidence>